<dbReference type="PANTHER" id="PTHR46508">
    <property type="entry name" value="PHD FINGER FAMILY PROTEIN"/>
    <property type="match status" value="1"/>
</dbReference>
<comment type="subcellular location">
    <subcellularLocation>
        <location evidence="1">Nucleus</location>
    </subcellularLocation>
</comment>
<evidence type="ECO:0000256" key="1">
    <source>
        <dbReference type="ARBA" id="ARBA00004123"/>
    </source>
</evidence>
<keyword evidence="11" id="KW-1185">Reference proteome</keyword>
<dbReference type="InterPro" id="IPR047365">
    <property type="entry name" value="Tudor_AtPTM-like"/>
</dbReference>
<feature type="region of interest" description="Disordered" evidence="7">
    <location>
        <begin position="133"/>
        <end position="165"/>
    </location>
</feature>
<dbReference type="InterPro" id="IPR019786">
    <property type="entry name" value="Zinc_finger_PHD-type_CS"/>
</dbReference>
<dbReference type="PROSITE" id="PS01359">
    <property type="entry name" value="ZF_PHD_1"/>
    <property type="match status" value="1"/>
</dbReference>
<dbReference type="InterPro" id="IPR018501">
    <property type="entry name" value="DDT_dom"/>
</dbReference>
<dbReference type="EMBL" id="JAATIQ010000158">
    <property type="protein sequence ID" value="KAF4376018.1"/>
    <property type="molecule type" value="Genomic_DNA"/>
</dbReference>
<dbReference type="InterPro" id="IPR019787">
    <property type="entry name" value="Znf_PHD-finger"/>
</dbReference>
<dbReference type="Gene3D" id="3.30.40.10">
    <property type="entry name" value="Zinc/RING finger domain, C3HC4 (zinc finger)"/>
    <property type="match status" value="2"/>
</dbReference>
<feature type="compositionally biased region" description="Polar residues" evidence="7">
    <location>
        <begin position="1428"/>
        <end position="1444"/>
    </location>
</feature>
<feature type="compositionally biased region" description="Basic residues" evidence="7">
    <location>
        <begin position="1"/>
        <end position="16"/>
    </location>
</feature>
<proteinExistence type="predicted"/>
<dbReference type="PROSITE" id="PS50016">
    <property type="entry name" value="ZF_PHD_2"/>
    <property type="match status" value="1"/>
</dbReference>
<dbReference type="Proteomes" id="UP000583929">
    <property type="component" value="Unassembled WGS sequence"/>
</dbReference>
<evidence type="ECO:0000259" key="8">
    <source>
        <dbReference type="PROSITE" id="PS50016"/>
    </source>
</evidence>
<keyword evidence="5" id="KW-0539">Nucleus</keyword>
<feature type="domain" description="DDT" evidence="9">
    <location>
        <begin position="193"/>
        <end position="253"/>
    </location>
</feature>
<organism evidence="10 11">
    <name type="scientific">Cannabis sativa</name>
    <name type="common">Hemp</name>
    <name type="synonym">Marijuana</name>
    <dbReference type="NCBI Taxonomy" id="3483"/>
    <lineage>
        <taxon>Eukaryota</taxon>
        <taxon>Viridiplantae</taxon>
        <taxon>Streptophyta</taxon>
        <taxon>Embryophyta</taxon>
        <taxon>Tracheophyta</taxon>
        <taxon>Spermatophyta</taxon>
        <taxon>Magnoliopsida</taxon>
        <taxon>eudicotyledons</taxon>
        <taxon>Gunneridae</taxon>
        <taxon>Pentapetalae</taxon>
        <taxon>rosids</taxon>
        <taxon>fabids</taxon>
        <taxon>Rosales</taxon>
        <taxon>Cannabaceae</taxon>
        <taxon>Cannabis</taxon>
    </lineage>
</organism>
<dbReference type="CDD" id="cd15532">
    <property type="entry name" value="PHD2_CHD_II"/>
    <property type="match status" value="1"/>
</dbReference>
<feature type="region of interest" description="Disordered" evidence="7">
    <location>
        <begin position="1225"/>
        <end position="1286"/>
    </location>
</feature>
<dbReference type="CDD" id="cd15489">
    <property type="entry name" value="PHD_SF"/>
    <property type="match status" value="1"/>
</dbReference>
<dbReference type="CDD" id="cd15517">
    <property type="entry name" value="PHD_TCF19_like"/>
    <property type="match status" value="1"/>
</dbReference>
<dbReference type="Pfam" id="PF15612">
    <property type="entry name" value="WHIM1"/>
    <property type="match status" value="1"/>
</dbReference>
<dbReference type="InterPro" id="IPR028942">
    <property type="entry name" value="WHIM1_dom"/>
</dbReference>
<dbReference type="Pfam" id="PF24294">
    <property type="entry name" value="Chromo_PTM"/>
    <property type="match status" value="1"/>
</dbReference>
<dbReference type="Pfam" id="PF02791">
    <property type="entry name" value="DDT"/>
    <property type="match status" value="1"/>
</dbReference>
<evidence type="ECO:0000256" key="3">
    <source>
        <dbReference type="ARBA" id="ARBA00022771"/>
    </source>
</evidence>
<feature type="region of interest" description="Disordered" evidence="7">
    <location>
        <begin position="1"/>
        <end position="25"/>
    </location>
</feature>
<dbReference type="SMART" id="SM00249">
    <property type="entry name" value="PHD"/>
    <property type="match status" value="4"/>
</dbReference>
<dbReference type="InterPro" id="IPR011011">
    <property type="entry name" value="Znf_FYVE_PHD"/>
</dbReference>
<dbReference type="InterPro" id="IPR056618">
    <property type="entry name" value="Chromo_PTM"/>
</dbReference>
<evidence type="ECO:0000256" key="6">
    <source>
        <dbReference type="PROSITE-ProRule" id="PRU00146"/>
    </source>
</evidence>
<evidence type="ECO:0000313" key="10">
    <source>
        <dbReference type="EMBL" id="KAF4376018.1"/>
    </source>
</evidence>
<evidence type="ECO:0000256" key="2">
    <source>
        <dbReference type="ARBA" id="ARBA00022723"/>
    </source>
</evidence>
<dbReference type="SMART" id="SM00571">
    <property type="entry name" value="DDT"/>
    <property type="match status" value="1"/>
</dbReference>
<dbReference type="PANTHER" id="PTHR46508:SF1">
    <property type="entry name" value="PHD FINGER FAMILY PROTEIN"/>
    <property type="match status" value="1"/>
</dbReference>
<protein>
    <submittedName>
        <fullName evidence="10">Uncharacterized protein</fullName>
    </submittedName>
</protein>
<keyword evidence="4" id="KW-0862">Zinc</keyword>
<dbReference type="GO" id="GO:0000785">
    <property type="term" value="C:chromatin"/>
    <property type="evidence" value="ECO:0007669"/>
    <property type="project" value="UniProtKB-ARBA"/>
</dbReference>
<evidence type="ECO:0000256" key="7">
    <source>
        <dbReference type="SAM" id="MobiDB-lite"/>
    </source>
</evidence>
<evidence type="ECO:0000313" key="11">
    <source>
        <dbReference type="Proteomes" id="UP000583929"/>
    </source>
</evidence>
<dbReference type="InterPro" id="IPR013083">
    <property type="entry name" value="Znf_RING/FYVE/PHD"/>
</dbReference>
<accession>A0A7J6FZ97</accession>
<gene>
    <name evidence="10" type="ORF">G4B88_029382</name>
</gene>
<dbReference type="GO" id="GO:0008270">
    <property type="term" value="F:zinc ion binding"/>
    <property type="evidence" value="ECO:0007669"/>
    <property type="project" value="UniProtKB-KW"/>
</dbReference>
<dbReference type="SUPFAM" id="SSF57903">
    <property type="entry name" value="FYVE/PHD zinc finger"/>
    <property type="match status" value="2"/>
</dbReference>
<reference evidence="10 11" key="1">
    <citation type="journal article" date="2020" name="bioRxiv">
        <title>Sequence and annotation of 42 cannabis genomes reveals extensive copy number variation in cannabinoid synthesis and pathogen resistance genes.</title>
        <authorList>
            <person name="Mckernan K.J."/>
            <person name="Helbert Y."/>
            <person name="Kane L.T."/>
            <person name="Ebling H."/>
            <person name="Zhang L."/>
            <person name="Liu B."/>
            <person name="Eaton Z."/>
            <person name="Mclaughlin S."/>
            <person name="Kingan S."/>
            <person name="Baybayan P."/>
            <person name="Concepcion G."/>
            <person name="Jordan M."/>
            <person name="Riva A."/>
            <person name="Barbazuk W."/>
            <person name="Harkins T."/>
        </authorList>
    </citation>
    <scope>NUCLEOTIDE SEQUENCE [LARGE SCALE GENOMIC DNA]</scope>
    <source>
        <strain evidence="11">cv. Jamaican Lion 4</strain>
        <tissue evidence="10">Leaf</tissue>
    </source>
</reference>
<dbReference type="Pfam" id="PF21743">
    <property type="entry name" value="PTM_DIR17_Tudor"/>
    <property type="match status" value="1"/>
</dbReference>
<evidence type="ECO:0000256" key="4">
    <source>
        <dbReference type="ARBA" id="ARBA00022833"/>
    </source>
</evidence>
<dbReference type="CDD" id="cd20401">
    <property type="entry name" value="Tudor_AtPTM-like"/>
    <property type="match status" value="1"/>
</dbReference>
<sequence length="1669" mass="186547">MESPVVKKRGRPRKRRREEDEKSGIETKKLAVETKPIALLGRYMMKEFEDNGVFLGKVVYYADGLYRVHYEDGDCEDLESREIRGSILDDKDFTSKLNTRKKKLDELILKSKVKHGMDVESKNDVDKVEASKTIDLPGGTVTGNDDGEVDADADSSNDSSECARDRDLSIEAEVPAVPPPQLPPSSGTIGVPEQYVSQLFSVYGFLRSFSICLFLSPFTLDDFVGSLKCRVPNTLSDAIHVSVMRALRRHLDRISEDGSELASKCLRCIDWSLLDTLTWPVFMVQYLTIMRYTKGPEWKGFYDEVLGRDYYSLSVGRKLLILQVLCDDALDSAELRAEIDLREESEVGIDYDAEEMDPPEIKPKRVHPRYSKTSACKERESIGAFKVSQTSKKGELDAVDMDVDRNSDECRLCGMDGTLLCCDGCPSAYHTRCIGVMKLSIPEGSWYCPECTINKLGPTITFGTSLRGAEILGIDSYGQIFMGTCNYLLVLKASVTEEPCLRYYNREDIPKVLQMLCTSPQHESLYLGVCHAVLQYWDIPSSILPLSEMTIKDANLSNLKEDSNCPTASIDQSSVDNGTSIHPVQVDHCPGSQISGETKQLEYPLTNTKLHEGNGSTSLVRQHADSSDITSQNLVERSLIAYSSENSNCSYIEHPNGSNCLVNLSSQRKDSRTVALGKDQHNSNNNCVFMGHLYKPQSYLNYYMHGDFAASAAAKLATLLPEGTRNSEAYASDSKKASSENYLQVKAFSLTASRFFWPTSDKKLVEVPRERCGWCLSCKASVSSKRGCMLNHAALSATKSAMKTLASIRSIKSEGIIASIATYILYMEESLCGLLHGPYMNANYRREWRKQVEQASTCSELKRFLLQLEENIRILALSSDWVKLVDDWLVEYSAMQNAMSTAGVTQKRGPIGKRSKKQAVISELTTDGSHNKSFVWWQGGKQSKLVFQKAILPLSMVRKAARQGGSKKISGLFYTDGPEIPKRNRQLVWRAAVEMSTNASQLALQVRYLDLHVRWSELVHPELNILEGKNVDAEASAFRNAFVCSKKVVESKVTYGVAFGSQKHLPSRVMKSIIEIEKSQDGKDKYWFPENRIPLHLIKLYEMTVSERSLPSVQGHFNLLTKRKQLKPLHRDIFFYLTCKRDNLELCTCISCHRDVVVQNVVKCSICKGSCHGDCTITTSFPTNEDVTFLTMCKQCHGKNATCNESPTSPFQLEVAVYQKLMTANKGSRARDTRPELKQIASEPTSTAKKAPKSSSAAKKASFKSTSTARKDSSRSTSVAKSRPKSGSWGIIWKKGNLESCETSVNFRHNNILLKGGSGVHRKDPLCNLCCKPYRPDLTYLCCETCQKWYHADALEFDETRLFDMVGFKCCKCRRIKSPVCPYADPKPGSKKKDRNILYSKLSEAATPAPRVPKIRFTLKQRERESSGVGSNPVTISNSKQSEPITPMFPSELVSQPNDPLLLPLTTDAQLITEPNLEMDTGKAVPHKLPVRRQMKHEGDVDIYPDGNFSDVEAYPPYQMENPMEATDVMSIPPSEWNASVELENIEEEILFDDLDYGNLDFEPQTLFTFSELLGVDGSVDEPGQGKTVGTNSSNYVSEQYGTTTSNDESKTVPLVKPPGKCNVCMQSEPSPDLSCQICGFWTHRHCLTPTEASSWDGGEKLCYCQEWS</sequence>
<dbReference type="InterPro" id="IPR001965">
    <property type="entry name" value="Znf_PHD"/>
</dbReference>
<evidence type="ECO:0000256" key="5">
    <source>
        <dbReference type="ARBA" id="ARBA00023242"/>
    </source>
</evidence>
<feature type="domain" description="PHD-type" evidence="8">
    <location>
        <begin position="407"/>
        <end position="454"/>
    </location>
</feature>
<feature type="region of interest" description="Disordered" evidence="7">
    <location>
        <begin position="1421"/>
        <end position="1444"/>
    </location>
</feature>
<dbReference type="GO" id="GO:0005634">
    <property type="term" value="C:nucleus"/>
    <property type="evidence" value="ECO:0007669"/>
    <property type="project" value="UniProtKB-SubCell"/>
</dbReference>
<name>A0A7J6FZ97_CANSA</name>
<comment type="caution">
    <text evidence="10">The sequence shown here is derived from an EMBL/GenBank/DDBJ whole genome shotgun (WGS) entry which is preliminary data.</text>
</comment>
<feature type="compositionally biased region" description="Low complexity" evidence="7">
    <location>
        <begin position="1245"/>
        <end position="1268"/>
    </location>
</feature>
<keyword evidence="3 6" id="KW-0863">Zinc-finger</keyword>
<feature type="compositionally biased region" description="Acidic residues" evidence="7">
    <location>
        <begin position="145"/>
        <end position="155"/>
    </location>
</feature>
<dbReference type="PROSITE" id="PS50827">
    <property type="entry name" value="DDT"/>
    <property type="match status" value="1"/>
</dbReference>
<evidence type="ECO:0000259" key="9">
    <source>
        <dbReference type="PROSITE" id="PS50827"/>
    </source>
</evidence>
<keyword evidence="2" id="KW-0479">Metal-binding</keyword>
<dbReference type="Pfam" id="PF00628">
    <property type="entry name" value="PHD"/>
    <property type="match status" value="1"/>
</dbReference>